<dbReference type="CDD" id="cd14659">
    <property type="entry name" value="Imelysin-like_IPPA"/>
    <property type="match status" value="1"/>
</dbReference>
<evidence type="ECO:0000259" key="4">
    <source>
        <dbReference type="Pfam" id="PF09375"/>
    </source>
</evidence>
<dbReference type="InterPro" id="IPR038352">
    <property type="entry name" value="Imelysin_sf"/>
</dbReference>
<evidence type="ECO:0000313" key="6">
    <source>
        <dbReference type="Proteomes" id="UP000643701"/>
    </source>
</evidence>
<dbReference type="InterPro" id="IPR034984">
    <property type="entry name" value="Imelysin-like_IPPA"/>
</dbReference>
<dbReference type="EMBL" id="JAANAS010000116">
    <property type="protein sequence ID" value="NGZ90858.1"/>
    <property type="molecule type" value="Genomic_DNA"/>
</dbReference>
<dbReference type="Pfam" id="PF09375">
    <property type="entry name" value="Peptidase_M75"/>
    <property type="match status" value="1"/>
</dbReference>
<feature type="domain" description="Imelysin-like" evidence="4">
    <location>
        <begin position="51"/>
        <end position="343"/>
    </location>
</feature>
<evidence type="ECO:0000256" key="3">
    <source>
        <dbReference type="SAM" id="SignalP"/>
    </source>
</evidence>
<feature type="signal peptide" evidence="3">
    <location>
        <begin position="1"/>
        <end position="23"/>
    </location>
</feature>
<organism evidence="5 6">
    <name type="scientific">Psychroflexus maritimus</name>
    <dbReference type="NCBI Taxonomy" id="2714865"/>
    <lineage>
        <taxon>Bacteria</taxon>
        <taxon>Pseudomonadati</taxon>
        <taxon>Bacteroidota</taxon>
        <taxon>Flavobacteriia</taxon>
        <taxon>Flavobacteriales</taxon>
        <taxon>Flavobacteriaceae</taxon>
        <taxon>Psychroflexus</taxon>
    </lineage>
</organism>
<gene>
    <name evidence="5" type="ORF">G7034_11425</name>
</gene>
<dbReference type="AlphaFoldDB" id="A0A967E036"/>
<dbReference type="GO" id="GO:0030313">
    <property type="term" value="C:cell envelope"/>
    <property type="evidence" value="ECO:0007669"/>
    <property type="project" value="UniProtKB-SubCell"/>
</dbReference>
<evidence type="ECO:0000256" key="2">
    <source>
        <dbReference type="ARBA" id="ARBA00022729"/>
    </source>
</evidence>
<dbReference type="Gene3D" id="1.20.1420.20">
    <property type="entry name" value="M75 peptidase, HXXE motif"/>
    <property type="match status" value="1"/>
</dbReference>
<name>A0A967E036_9FLAO</name>
<sequence>MKFTKKYFLFVFLVAVCSLVACSDDDSDGENNPSNNFDRSQMLNNWADNLIIPSYQNFVAETNALKSASDAFLTETNAENLANLRTAWETAYVVWQTVEMYDIGPARDLVLRSFVNTYPTNAANINSLIEEQNYNLADPNLNDEQGFPALDYLLFGLAESDAEILNRFDNDFNGEKYRQYLTDVVDRIDFLSNQVLAEWQNGYRDVFVQNSGTSANSSTNRMANVFMEFYEVRLRNGKIGFPAGVYSGGEPQPTRVEAFYKKDLSKVLAIEALQAHRAFFNGNAINADTTAESFADYLDFLDTIKNGENLSSLINDQYEVSISNINELNDSFYNQINTNNNSMLEAFEDLQDNVVFLKSDMFSALSIALEFDSGDGD</sequence>
<dbReference type="Proteomes" id="UP000643701">
    <property type="component" value="Unassembled WGS sequence"/>
</dbReference>
<keyword evidence="6" id="KW-1185">Reference proteome</keyword>
<comment type="caution">
    <text evidence="5">The sequence shown here is derived from an EMBL/GenBank/DDBJ whole genome shotgun (WGS) entry which is preliminary data.</text>
</comment>
<comment type="subcellular location">
    <subcellularLocation>
        <location evidence="1">Cell envelope</location>
    </subcellularLocation>
</comment>
<evidence type="ECO:0000256" key="1">
    <source>
        <dbReference type="ARBA" id="ARBA00004196"/>
    </source>
</evidence>
<reference evidence="5" key="1">
    <citation type="submission" date="2020-03" db="EMBL/GenBank/DDBJ databases">
        <title>Psychroflexus Maritimus sp. nov., isolate from marine sediment.</title>
        <authorList>
            <person name="Zhong Y.-L."/>
        </authorList>
    </citation>
    <scope>NUCLEOTIDE SEQUENCE</scope>
    <source>
        <strain evidence="5">C1</strain>
    </source>
</reference>
<evidence type="ECO:0000313" key="5">
    <source>
        <dbReference type="EMBL" id="NGZ90858.1"/>
    </source>
</evidence>
<feature type="chain" id="PRO_5037868362" evidence="3">
    <location>
        <begin position="24"/>
        <end position="377"/>
    </location>
</feature>
<dbReference type="PROSITE" id="PS51257">
    <property type="entry name" value="PROKAR_LIPOPROTEIN"/>
    <property type="match status" value="1"/>
</dbReference>
<keyword evidence="2 3" id="KW-0732">Signal</keyword>
<proteinExistence type="predicted"/>
<accession>A0A967E036</accession>
<protein>
    <submittedName>
        <fullName evidence="5">Imelysin family protein</fullName>
    </submittedName>
</protein>
<dbReference type="RefSeq" id="WP_166401088.1">
    <property type="nucleotide sequence ID" value="NZ_JAANAS010000116.1"/>
</dbReference>
<dbReference type="InterPro" id="IPR018976">
    <property type="entry name" value="Imelysin-like"/>
</dbReference>